<comment type="caution">
    <text evidence="2">The sequence shown here is derived from an EMBL/GenBank/DDBJ whole genome shotgun (WGS) entry which is preliminary data.</text>
</comment>
<name>A0A4C1XZ20_EUMVA</name>
<keyword evidence="3" id="KW-1185">Reference proteome</keyword>
<feature type="region of interest" description="Disordered" evidence="1">
    <location>
        <begin position="77"/>
        <end position="106"/>
    </location>
</feature>
<evidence type="ECO:0000256" key="1">
    <source>
        <dbReference type="SAM" id="MobiDB-lite"/>
    </source>
</evidence>
<feature type="compositionally biased region" description="Basic and acidic residues" evidence="1">
    <location>
        <begin position="91"/>
        <end position="100"/>
    </location>
</feature>
<evidence type="ECO:0000313" key="2">
    <source>
        <dbReference type="EMBL" id="GBP67445.1"/>
    </source>
</evidence>
<sequence length="106" mass="12211">MCKKKCRNNNHRRRFGGAVDFGGGVFRLHRDCGHGVRLVLLLHHSVQGQLYLLLVERRLRAYTLTFRAEMRASRVNGAYTTPPRAPRRPRRPADYGERHGAALWCS</sequence>
<dbReference type="AlphaFoldDB" id="A0A4C1XZ20"/>
<gene>
    <name evidence="2" type="ORF">EVAR_49339_1</name>
</gene>
<organism evidence="2 3">
    <name type="scientific">Eumeta variegata</name>
    <name type="common">Bagworm moth</name>
    <name type="synonym">Eumeta japonica</name>
    <dbReference type="NCBI Taxonomy" id="151549"/>
    <lineage>
        <taxon>Eukaryota</taxon>
        <taxon>Metazoa</taxon>
        <taxon>Ecdysozoa</taxon>
        <taxon>Arthropoda</taxon>
        <taxon>Hexapoda</taxon>
        <taxon>Insecta</taxon>
        <taxon>Pterygota</taxon>
        <taxon>Neoptera</taxon>
        <taxon>Endopterygota</taxon>
        <taxon>Lepidoptera</taxon>
        <taxon>Glossata</taxon>
        <taxon>Ditrysia</taxon>
        <taxon>Tineoidea</taxon>
        <taxon>Psychidae</taxon>
        <taxon>Oiketicinae</taxon>
        <taxon>Eumeta</taxon>
    </lineage>
</organism>
<accession>A0A4C1XZ20</accession>
<dbReference type="Proteomes" id="UP000299102">
    <property type="component" value="Unassembled WGS sequence"/>
</dbReference>
<dbReference type="EMBL" id="BGZK01000984">
    <property type="protein sequence ID" value="GBP67445.1"/>
    <property type="molecule type" value="Genomic_DNA"/>
</dbReference>
<protein>
    <submittedName>
        <fullName evidence="2">Uncharacterized protein</fullName>
    </submittedName>
</protein>
<reference evidence="2 3" key="1">
    <citation type="journal article" date="2019" name="Commun. Biol.">
        <title>The bagworm genome reveals a unique fibroin gene that provides high tensile strength.</title>
        <authorList>
            <person name="Kono N."/>
            <person name="Nakamura H."/>
            <person name="Ohtoshi R."/>
            <person name="Tomita M."/>
            <person name="Numata K."/>
            <person name="Arakawa K."/>
        </authorList>
    </citation>
    <scope>NUCLEOTIDE SEQUENCE [LARGE SCALE GENOMIC DNA]</scope>
</reference>
<proteinExistence type="predicted"/>
<evidence type="ECO:0000313" key="3">
    <source>
        <dbReference type="Proteomes" id="UP000299102"/>
    </source>
</evidence>